<protein>
    <submittedName>
        <fullName evidence="2">Lysylphosphatidylglycerol synthetase-like protein (DUF2156 family)</fullName>
    </submittedName>
</protein>
<gene>
    <name evidence="3" type="ORF">DMO24_16510</name>
    <name evidence="2" type="ORF">FHX36_001304</name>
</gene>
<name>A0A323V5T2_9ACTN</name>
<comment type="caution">
    <text evidence="3">The sequence shown here is derived from an EMBL/GenBank/DDBJ whole genome shotgun (WGS) entry which is preliminary data.</text>
</comment>
<evidence type="ECO:0000256" key="1">
    <source>
        <dbReference type="SAM" id="Phobius"/>
    </source>
</evidence>
<reference evidence="3 4" key="1">
    <citation type="submission" date="2018-06" db="EMBL/GenBank/DDBJ databases">
        <title>Draft genome sequence of Modestobacter versicolor CP153-2.</title>
        <authorList>
            <person name="Gundlapally S.R."/>
        </authorList>
    </citation>
    <scope>NUCLEOTIDE SEQUENCE [LARGE SCALE GENOMIC DNA]</scope>
    <source>
        <strain evidence="3 4">CP153-2</strain>
    </source>
</reference>
<dbReference type="Proteomes" id="UP000247602">
    <property type="component" value="Unassembled WGS sequence"/>
</dbReference>
<organism evidence="3 4">
    <name type="scientific">Modestobacter versicolor</name>
    <dbReference type="NCBI Taxonomy" id="429133"/>
    <lineage>
        <taxon>Bacteria</taxon>
        <taxon>Bacillati</taxon>
        <taxon>Actinomycetota</taxon>
        <taxon>Actinomycetes</taxon>
        <taxon>Geodermatophilales</taxon>
        <taxon>Geodermatophilaceae</taxon>
        <taxon>Modestobacter</taxon>
    </lineage>
</organism>
<evidence type="ECO:0000313" key="2">
    <source>
        <dbReference type="EMBL" id="MBB3675569.1"/>
    </source>
</evidence>
<evidence type="ECO:0000313" key="3">
    <source>
        <dbReference type="EMBL" id="PZA20237.1"/>
    </source>
</evidence>
<keyword evidence="1" id="KW-0812">Transmembrane</keyword>
<feature type="transmembrane region" description="Helical" evidence="1">
    <location>
        <begin position="107"/>
        <end position="124"/>
    </location>
</feature>
<feature type="transmembrane region" description="Helical" evidence="1">
    <location>
        <begin position="51"/>
        <end position="73"/>
    </location>
</feature>
<dbReference type="EMBL" id="QKNV01000205">
    <property type="protein sequence ID" value="PZA20237.1"/>
    <property type="molecule type" value="Genomic_DNA"/>
</dbReference>
<accession>A0A323V5T2</accession>
<keyword evidence="1" id="KW-0472">Membrane</keyword>
<dbReference type="AlphaFoldDB" id="A0A323V5T2"/>
<evidence type="ECO:0000313" key="5">
    <source>
        <dbReference type="Proteomes" id="UP000580718"/>
    </source>
</evidence>
<dbReference type="EMBL" id="JACIBU010000001">
    <property type="protein sequence ID" value="MBB3675569.1"/>
    <property type="molecule type" value="Genomic_DNA"/>
</dbReference>
<evidence type="ECO:0000313" key="4">
    <source>
        <dbReference type="Proteomes" id="UP000247602"/>
    </source>
</evidence>
<dbReference type="Proteomes" id="UP000580718">
    <property type="component" value="Unassembled WGS sequence"/>
</dbReference>
<feature type="transmembrane region" description="Helical" evidence="1">
    <location>
        <begin position="15"/>
        <end position="39"/>
    </location>
</feature>
<reference evidence="2 5" key="2">
    <citation type="submission" date="2020-08" db="EMBL/GenBank/DDBJ databases">
        <title>Sequencing the genomes of 1000 actinobacteria strains.</title>
        <authorList>
            <person name="Klenk H.-P."/>
        </authorList>
    </citation>
    <scope>NUCLEOTIDE SEQUENCE [LARGE SCALE GENOMIC DNA]</scope>
    <source>
        <strain evidence="2 5">DSM 16678</strain>
    </source>
</reference>
<proteinExistence type="predicted"/>
<keyword evidence="1" id="KW-1133">Transmembrane helix</keyword>
<keyword evidence="4" id="KW-1185">Reference proteome</keyword>
<feature type="transmembrane region" description="Helical" evidence="1">
    <location>
        <begin position="80"/>
        <end position="101"/>
    </location>
</feature>
<dbReference type="RefSeq" id="WP_110553285.1">
    <property type="nucleotide sequence ID" value="NZ_JACIBU010000001.1"/>
</dbReference>
<sequence>MHAAVEAPVRRRPPLAVLAVVPLAVLSALFLAFFGLVALAFSNGQFADGGWLVVTVPAVLALWLLAGALLLLVGRSWLAVFLPAAALALVLVWLILAESLIEDSGGLAVLVWALPTLTALLAALRPVRRWVAARKLERLTR</sequence>